<dbReference type="EMBL" id="CP023741">
    <property type="protein sequence ID" value="ATI80665.1"/>
    <property type="molecule type" value="Genomic_DNA"/>
</dbReference>
<reference evidence="2 3" key="1">
    <citation type="submission" date="2017-10" db="EMBL/GenBank/DDBJ databases">
        <title>Sphingobium yanoikuyae S72.</title>
        <authorList>
            <person name="Sanchez E."/>
            <person name="Bustos P."/>
            <person name="Mendoza P."/>
            <person name="Guo X."/>
            <person name="Mendoza A."/>
        </authorList>
    </citation>
    <scope>NUCLEOTIDE SEQUENCE [LARGE SCALE GENOMIC DNA]</scope>
    <source>
        <strain evidence="2 3">S72</strain>
    </source>
</reference>
<dbReference type="Pfam" id="PF13577">
    <property type="entry name" value="SnoaL_4"/>
    <property type="match status" value="1"/>
</dbReference>
<dbReference type="SUPFAM" id="SSF54427">
    <property type="entry name" value="NTF2-like"/>
    <property type="match status" value="1"/>
</dbReference>
<evidence type="ECO:0000313" key="2">
    <source>
        <dbReference type="EMBL" id="ATI80665.1"/>
    </source>
</evidence>
<evidence type="ECO:0000259" key="1">
    <source>
        <dbReference type="Pfam" id="PF13577"/>
    </source>
</evidence>
<dbReference type="InterPro" id="IPR037401">
    <property type="entry name" value="SnoaL-like"/>
</dbReference>
<gene>
    <name evidence="2" type="ORF">A6768_12140</name>
</gene>
<name>A0A291N0C9_SPHYA</name>
<dbReference type="KEGG" id="sya:A6768_12140"/>
<sequence length="194" mass="22217">MRPRQSGTAGVSDLEARIDRLESLAAIQQLAIQYALAVDGRDLDAWVDLFIPDVHCGRKGTGRAVLRSTIEAAVRTFYRSIHQICGHRVEFDDADHAHGVVYCRAEHEDDGKWIVMAIAYFDSYERRDGQWYFVRRREKHWYAADWEERPTAPFTGWAAHDNPPELPQGFASWNPFWASEDNDRLAKLTAKPTG</sequence>
<organism evidence="2 3">
    <name type="scientific">Sphingobium yanoikuyae</name>
    <name type="common">Sphingomonas yanoikuyae</name>
    <dbReference type="NCBI Taxonomy" id="13690"/>
    <lineage>
        <taxon>Bacteria</taxon>
        <taxon>Pseudomonadati</taxon>
        <taxon>Pseudomonadota</taxon>
        <taxon>Alphaproteobacteria</taxon>
        <taxon>Sphingomonadales</taxon>
        <taxon>Sphingomonadaceae</taxon>
        <taxon>Sphingobium</taxon>
    </lineage>
</organism>
<dbReference type="InterPro" id="IPR032710">
    <property type="entry name" value="NTF2-like_dom_sf"/>
</dbReference>
<feature type="domain" description="SnoaL-like" evidence="1">
    <location>
        <begin position="20"/>
        <end position="137"/>
    </location>
</feature>
<proteinExistence type="predicted"/>
<dbReference type="Proteomes" id="UP000219422">
    <property type="component" value="Chromosome"/>
</dbReference>
<accession>A0A291N0C9</accession>
<dbReference type="Gene3D" id="3.10.450.50">
    <property type="match status" value="1"/>
</dbReference>
<dbReference type="AlphaFoldDB" id="A0A291N0C9"/>
<evidence type="ECO:0000313" key="3">
    <source>
        <dbReference type="Proteomes" id="UP000219422"/>
    </source>
</evidence>
<protein>
    <submittedName>
        <fullName evidence="2">Polyketide cyclase</fullName>
    </submittedName>
</protein>
<dbReference type="CDD" id="cd00531">
    <property type="entry name" value="NTF2_like"/>
    <property type="match status" value="1"/>
</dbReference>